<name>A0A4P9X556_9FUNG</name>
<sequence>MITSHDDAAADAANGGGKRRNPFDDTRPSMAKYTYTDFDWAEIHAKTRQHLFQASNHAAVVSPPAAAAAAAAAASGVLRPLPAYECVQDPLSFSRRAGAGSAVDPQQTRLIDHWGWPAAAAAADADAAATASRQLGNPGPSDLSRLRSAAAASKDAGALPDATYARPLQARLYLQPTLLSNESTAPAPASSHAAAHAAALAPAAADEKGKAPMTAWCILPPGASDAVHRPAKAGAGAGPAWWTDGCWCCGRSPSAAVAVCAWCSQTACVACLQACSRCGNAYCGVCFPADLRSCCHACDDEALASGRFASAE</sequence>
<feature type="region of interest" description="Disordered" evidence="1">
    <location>
        <begin position="130"/>
        <end position="149"/>
    </location>
</feature>
<reference evidence="3" key="1">
    <citation type="journal article" date="2018" name="Nat. Microbiol.">
        <title>Leveraging single-cell genomics to expand the fungal tree of life.</title>
        <authorList>
            <person name="Ahrendt S.R."/>
            <person name="Quandt C.A."/>
            <person name="Ciobanu D."/>
            <person name="Clum A."/>
            <person name="Salamov A."/>
            <person name="Andreopoulos B."/>
            <person name="Cheng J.F."/>
            <person name="Woyke T."/>
            <person name="Pelin A."/>
            <person name="Henrissat B."/>
            <person name="Reynolds N.K."/>
            <person name="Benny G.L."/>
            <person name="Smith M.E."/>
            <person name="James T.Y."/>
            <person name="Grigoriev I.V."/>
        </authorList>
    </citation>
    <scope>NUCLEOTIDE SEQUENCE [LARGE SCALE GENOMIC DNA]</scope>
    <source>
        <strain evidence="3">ATCC 52028</strain>
    </source>
</reference>
<feature type="region of interest" description="Disordered" evidence="1">
    <location>
        <begin position="1"/>
        <end position="26"/>
    </location>
</feature>
<evidence type="ECO:0000313" key="2">
    <source>
        <dbReference type="EMBL" id="RKP00257.1"/>
    </source>
</evidence>
<protein>
    <submittedName>
        <fullName evidence="2">Uncharacterized protein</fullName>
    </submittedName>
</protein>
<accession>A0A4P9X556</accession>
<keyword evidence="3" id="KW-1185">Reference proteome</keyword>
<feature type="compositionally biased region" description="Low complexity" evidence="1">
    <location>
        <begin position="140"/>
        <end position="149"/>
    </location>
</feature>
<dbReference type="AlphaFoldDB" id="A0A4P9X556"/>
<evidence type="ECO:0000313" key="3">
    <source>
        <dbReference type="Proteomes" id="UP000274922"/>
    </source>
</evidence>
<dbReference type="EMBL" id="ML014226">
    <property type="protein sequence ID" value="RKP00257.1"/>
    <property type="molecule type" value="Genomic_DNA"/>
</dbReference>
<proteinExistence type="predicted"/>
<evidence type="ECO:0000256" key="1">
    <source>
        <dbReference type="SAM" id="MobiDB-lite"/>
    </source>
</evidence>
<dbReference type="Proteomes" id="UP000274922">
    <property type="component" value="Unassembled WGS sequence"/>
</dbReference>
<gene>
    <name evidence="2" type="ORF">CXG81DRAFT_27015</name>
</gene>
<organism evidence="2 3">
    <name type="scientific">Caulochytrium protostelioides</name>
    <dbReference type="NCBI Taxonomy" id="1555241"/>
    <lineage>
        <taxon>Eukaryota</taxon>
        <taxon>Fungi</taxon>
        <taxon>Fungi incertae sedis</taxon>
        <taxon>Chytridiomycota</taxon>
        <taxon>Chytridiomycota incertae sedis</taxon>
        <taxon>Chytridiomycetes</taxon>
        <taxon>Caulochytriales</taxon>
        <taxon>Caulochytriaceae</taxon>
        <taxon>Caulochytrium</taxon>
    </lineage>
</organism>